<evidence type="ECO:0008006" key="3">
    <source>
        <dbReference type="Google" id="ProtNLM"/>
    </source>
</evidence>
<evidence type="ECO:0000313" key="1">
    <source>
        <dbReference type="EMBL" id="WQY99828.1"/>
    </source>
</evidence>
<name>A0ABZ0ZXI8_9CAUD</name>
<protein>
    <recommendedName>
        <fullName evidence="3">Minor tail protein</fullName>
    </recommendedName>
</protein>
<dbReference type="Proteomes" id="UP001325719">
    <property type="component" value="Segment"/>
</dbReference>
<reference evidence="1 2" key="1">
    <citation type="submission" date="2023-12" db="EMBL/GenBank/DDBJ databases">
        <authorList>
            <person name="Wang F."/>
            <person name="Yu X."/>
            <person name="Gao C."/>
        </authorList>
    </citation>
    <scope>NUCLEOTIDE SEQUENCE [LARGE SCALE GENOMIC DNA]</scope>
</reference>
<proteinExistence type="predicted"/>
<organism evidence="1 2">
    <name type="scientific">Microbacterium phage MO526</name>
    <dbReference type="NCBI Taxonomy" id="3108092"/>
    <lineage>
        <taxon>Viruses</taxon>
        <taxon>Duplodnaviria</taxon>
        <taxon>Heunggongvirae</taxon>
        <taxon>Uroviricota</taxon>
        <taxon>Caudoviricetes</taxon>
        <taxon>Kutznervirinae</taxon>
        <taxon>Kozievirus</taxon>
        <taxon>Kozievirus MO526</taxon>
    </lineage>
</organism>
<dbReference type="EMBL" id="OR941552">
    <property type="protein sequence ID" value="WQY99828.1"/>
    <property type="molecule type" value="Genomic_DNA"/>
</dbReference>
<evidence type="ECO:0000313" key="2">
    <source>
        <dbReference type="Proteomes" id="UP001325719"/>
    </source>
</evidence>
<sequence>MSVYDGYLAFGGNEIVNNSRTRGLAESAAPCPMYWLKGPVCDTMNAALFEDAPYDYGAITEAPWYDPDEPQSADFFGFFAYSITEAMDSTRAVTRTESITDGGVLGRTRRATKTMRVRGLLMGRGRRAVEYGQAWLSSAVDPGACGQHGSECGLTDLQWFADCPPPRGQVYEYVEGEDEPVQRPQNDEEYAETIRGYVRYLHDVSAISGPLVLNTLESGDFLAYEVEMVFGAERPWVFGAQKDVELPPTVPVVIQDIPYNLVPAPSAELAAGDVVAARNLAPNPSVETNATDWYTNADGAPIVAANLSGARSTALAAVGAASYRSLFTAPSASATPGTFYVQQTVPIADPLERHSFNLWAALIPLAGVSAPDRIDATAYWQNAANTTLRADPLGVIDVAGGAVSVSGILPPPGATKVIVRATGRLASWSSGATVQLFADAVAVTVP</sequence>
<accession>A0ABZ0ZXI8</accession>
<keyword evidence="2" id="KW-1185">Reference proteome</keyword>